<protein>
    <submittedName>
        <fullName evidence="1">Uncharacterized protein</fullName>
    </submittedName>
</protein>
<dbReference type="EMBL" id="BARS01021803">
    <property type="protein sequence ID" value="GAG07819.1"/>
    <property type="molecule type" value="Genomic_DNA"/>
</dbReference>
<name>X0UPR8_9ZZZZ</name>
<evidence type="ECO:0000313" key="1">
    <source>
        <dbReference type="EMBL" id="GAG07819.1"/>
    </source>
</evidence>
<reference evidence="1" key="1">
    <citation type="journal article" date="2014" name="Front. Microbiol.">
        <title>High frequency of phylogenetically diverse reductive dehalogenase-homologous genes in deep subseafloor sedimentary metagenomes.</title>
        <authorList>
            <person name="Kawai M."/>
            <person name="Futagami T."/>
            <person name="Toyoda A."/>
            <person name="Takaki Y."/>
            <person name="Nishi S."/>
            <person name="Hori S."/>
            <person name="Arai W."/>
            <person name="Tsubouchi T."/>
            <person name="Morono Y."/>
            <person name="Uchiyama I."/>
            <person name="Ito T."/>
            <person name="Fujiyama A."/>
            <person name="Inagaki F."/>
            <person name="Takami H."/>
        </authorList>
    </citation>
    <scope>NUCLEOTIDE SEQUENCE</scope>
    <source>
        <strain evidence="1">Expedition CK06-06</strain>
    </source>
</reference>
<comment type="caution">
    <text evidence="1">The sequence shown here is derived from an EMBL/GenBank/DDBJ whole genome shotgun (WGS) entry which is preliminary data.</text>
</comment>
<accession>X0UPR8</accession>
<sequence>MDADPEDIRADLFGGRDKIKVKNVSDMLMDIAEQGLIFYYQDKETKENYLSIPKWKEVNVIPTIRTKASNIPCYSEDVHKCLQDVNKCMYSIEENRVEEKRIEKKSYAKNVLLLESEYQSLLADYFKGNEELLKQGIEKLDAYKESSGKVYKSDAGAIRSWVAPQIMDSKVSAEDKAWGIR</sequence>
<proteinExistence type="predicted"/>
<organism evidence="1">
    <name type="scientific">marine sediment metagenome</name>
    <dbReference type="NCBI Taxonomy" id="412755"/>
    <lineage>
        <taxon>unclassified sequences</taxon>
        <taxon>metagenomes</taxon>
        <taxon>ecological metagenomes</taxon>
    </lineage>
</organism>
<dbReference type="AlphaFoldDB" id="X0UPR8"/>
<gene>
    <name evidence="1" type="ORF">S01H1_34958</name>
</gene>